<dbReference type="PANTHER" id="PTHR22941:SF26">
    <property type="entry name" value="SERPENTINE RECEPTOR, CLASS H"/>
    <property type="match status" value="1"/>
</dbReference>
<reference evidence="2" key="1">
    <citation type="journal article" date="2008" name="Nat. Genet.">
        <title>The Pristionchus pacificus genome provides a unique perspective on nematode lifestyle and parasitism.</title>
        <authorList>
            <person name="Dieterich C."/>
            <person name="Clifton S.W."/>
            <person name="Schuster L.N."/>
            <person name="Chinwalla A."/>
            <person name="Delehaunty K."/>
            <person name="Dinkelacker I."/>
            <person name="Fulton L."/>
            <person name="Fulton R."/>
            <person name="Godfrey J."/>
            <person name="Minx P."/>
            <person name="Mitreva M."/>
            <person name="Roeseler W."/>
            <person name="Tian H."/>
            <person name="Witte H."/>
            <person name="Yang S.P."/>
            <person name="Wilson R.K."/>
            <person name="Sommer R.J."/>
        </authorList>
    </citation>
    <scope>NUCLEOTIDE SEQUENCE [LARGE SCALE GENOMIC DNA]</scope>
    <source>
        <strain evidence="2">PS312</strain>
    </source>
</reference>
<name>A0A2A6CL66_PRIPA</name>
<reference evidence="1" key="2">
    <citation type="submission" date="2022-06" db="UniProtKB">
        <authorList>
            <consortium name="EnsemblMetazoa"/>
        </authorList>
    </citation>
    <scope>IDENTIFICATION</scope>
    <source>
        <strain evidence="1">PS312</strain>
    </source>
</reference>
<evidence type="ECO:0000313" key="1">
    <source>
        <dbReference type="EnsemblMetazoa" id="PPA41778.1"/>
    </source>
</evidence>
<dbReference type="PANTHER" id="PTHR22941">
    <property type="entry name" value="SERPENTINE RECEPTOR"/>
    <property type="match status" value="1"/>
</dbReference>
<dbReference type="EnsemblMetazoa" id="PPA41778.1">
    <property type="protein sequence ID" value="PPA41778.1"/>
    <property type="gene ID" value="WBGene00280147"/>
</dbReference>
<accession>A0A8R1Z0I3</accession>
<gene>
    <name evidence="1" type="primary">WBGene00280147</name>
</gene>
<dbReference type="Proteomes" id="UP000005239">
    <property type="component" value="Unassembled WGS sequence"/>
</dbReference>
<keyword evidence="2" id="KW-1185">Reference proteome</keyword>
<sequence>MSNRNSTDYLIHDGIRIVRLIFTALSILLAIPAIAMVIVCVNRASRSYSNKIIRAIVSSLFILKIQFPSQISCVLNSIVLQLLWDPVLPMPIPCVLRQDAPLAVPGPSALYYGMWLSVTCLGFFIYIACYVERHQAVQLPGSKWLVSERIRMLTEAILSILAIGIGFFLPFTNMIKVALAPPQETARYLELQKPPLGAFDLNIKYKSQILETDWHPISVFSPSCFDITIFTILSVLVIFAMVIGVVPVIALVYHTFAELRNNLDMSEKKRQYNITMMRVLIFQSMVPLVLVLAPLSVAVGPILLLSFHFNLMHGPLPLSICFFFVSSHSSAHSVILLTTTPTYRKKAIELFKRVTGQQFPSKLQRRSKVGTKTIDLFKPDATS</sequence>
<protein>
    <submittedName>
        <fullName evidence="1">G protein-coupled receptor</fullName>
    </submittedName>
</protein>
<organism evidence="1 2">
    <name type="scientific">Pristionchus pacificus</name>
    <name type="common">Parasitic nematode worm</name>
    <dbReference type="NCBI Taxonomy" id="54126"/>
    <lineage>
        <taxon>Eukaryota</taxon>
        <taxon>Metazoa</taxon>
        <taxon>Ecdysozoa</taxon>
        <taxon>Nematoda</taxon>
        <taxon>Chromadorea</taxon>
        <taxon>Rhabditida</taxon>
        <taxon>Rhabditina</taxon>
        <taxon>Diplogasteromorpha</taxon>
        <taxon>Diplogasteroidea</taxon>
        <taxon>Neodiplogasteridae</taxon>
        <taxon>Pristionchus</taxon>
    </lineage>
</organism>
<proteinExistence type="predicted"/>
<dbReference type="AlphaFoldDB" id="A0A2A6CL66"/>
<dbReference type="Pfam" id="PF10318">
    <property type="entry name" value="7TM_GPCR_Srh"/>
    <property type="match status" value="1"/>
</dbReference>
<accession>A0A2A6CL66</accession>
<evidence type="ECO:0000313" key="2">
    <source>
        <dbReference type="Proteomes" id="UP000005239"/>
    </source>
</evidence>
<dbReference type="InterPro" id="IPR053220">
    <property type="entry name" value="Nematode_rcpt-like_serp_H"/>
</dbReference>
<dbReference type="InterPro" id="IPR019422">
    <property type="entry name" value="7TM_GPCR_serpentine_rcpt_Srh"/>
</dbReference>